<evidence type="ECO:0000256" key="1">
    <source>
        <dbReference type="ARBA" id="ARBA00022448"/>
    </source>
</evidence>
<dbReference type="SUPFAM" id="SSF50331">
    <property type="entry name" value="MOP-like"/>
    <property type="match status" value="1"/>
</dbReference>
<dbReference type="InterPro" id="IPR013611">
    <property type="entry name" value="Transp-assoc_OB_typ2"/>
</dbReference>
<keyword evidence="3 5" id="KW-0067">ATP-binding</keyword>
<dbReference type="PANTHER" id="PTHR42781:SF4">
    <property type="entry name" value="SPERMIDINE_PUTRESCINE IMPORT ATP-BINDING PROTEIN POTA"/>
    <property type="match status" value="1"/>
</dbReference>
<dbReference type="GO" id="GO:0043190">
    <property type="term" value="C:ATP-binding cassette (ABC) transporter complex"/>
    <property type="evidence" value="ECO:0007669"/>
    <property type="project" value="InterPro"/>
</dbReference>
<dbReference type="InterPro" id="IPR050093">
    <property type="entry name" value="ABC_SmlMolc_Importer"/>
</dbReference>
<dbReference type="InterPro" id="IPR008995">
    <property type="entry name" value="Mo/tungstate-bd_C_term_dom"/>
</dbReference>
<dbReference type="SUPFAM" id="SSF52540">
    <property type="entry name" value="P-loop containing nucleoside triphosphate hydrolases"/>
    <property type="match status" value="1"/>
</dbReference>
<dbReference type="Proteomes" id="UP000190395">
    <property type="component" value="Unassembled WGS sequence"/>
</dbReference>
<dbReference type="GO" id="GO:0140359">
    <property type="term" value="F:ABC-type transporter activity"/>
    <property type="evidence" value="ECO:0007669"/>
    <property type="project" value="UniProtKB-ARBA"/>
</dbReference>
<proteinExistence type="predicted"/>
<dbReference type="InterPro" id="IPR027417">
    <property type="entry name" value="P-loop_NTPase"/>
</dbReference>
<dbReference type="InterPro" id="IPR003439">
    <property type="entry name" value="ABC_transporter-like_ATP-bd"/>
</dbReference>
<name>A0A1T4M2J6_9SPIR</name>
<accession>A0A1T4M2J6</accession>
<dbReference type="OrthoDB" id="9802264at2"/>
<dbReference type="PROSITE" id="PS00211">
    <property type="entry name" value="ABC_TRANSPORTER_1"/>
    <property type="match status" value="1"/>
</dbReference>
<organism evidence="5 6">
    <name type="scientific">Treponema berlinense</name>
    <dbReference type="NCBI Taxonomy" id="225004"/>
    <lineage>
        <taxon>Bacteria</taxon>
        <taxon>Pseudomonadati</taxon>
        <taxon>Spirochaetota</taxon>
        <taxon>Spirochaetia</taxon>
        <taxon>Spirochaetales</taxon>
        <taxon>Treponemataceae</taxon>
        <taxon>Treponema</taxon>
    </lineage>
</organism>
<dbReference type="PROSITE" id="PS50893">
    <property type="entry name" value="ABC_TRANSPORTER_2"/>
    <property type="match status" value="1"/>
</dbReference>
<dbReference type="InterPro" id="IPR017871">
    <property type="entry name" value="ABC_transporter-like_CS"/>
</dbReference>
<evidence type="ECO:0000256" key="3">
    <source>
        <dbReference type="ARBA" id="ARBA00022840"/>
    </source>
</evidence>
<dbReference type="EMBL" id="FUXC01000003">
    <property type="protein sequence ID" value="SJZ60998.1"/>
    <property type="molecule type" value="Genomic_DNA"/>
</dbReference>
<gene>
    <name evidence="5" type="ORF">SAMN02745152_00727</name>
</gene>
<feature type="domain" description="ABC transporter" evidence="4">
    <location>
        <begin position="8"/>
        <end position="239"/>
    </location>
</feature>
<sequence>MNSSSASLTFKNVSFSFGNTRTIDDFFLEVKSGSFTTLLGPSGCGKTTLLKIVSGFLTPDSGSILIDGADCTFVPPEKRQIGMVFQDYALFPHMTVQKNLLYGLEIKNKNSKEENFAKIHKTARILGIANLLERFPHELSGGQQQRVALGRALVLEPKILLMDEPLSSLDAKLRTQVREELKDVQSQIGITTLYVTHDQEEALSLSDTIAVLKAGKLQQVGTPRQIYFEPANDFVADAVGRANFIKLTDLNEFEIDNPSLKEAKTLTVRPEWFLKINAGEKETKNCLTVSGTVVSTAFLGQTTRYRIRLDNKTSQILTADLPTEDEDLPSGQKITLKIEKYLLKK</sequence>
<keyword evidence="2" id="KW-0547">Nucleotide-binding</keyword>
<protein>
    <submittedName>
        <fullName evidence="5">Putative spermidine/putrescine transport system ATP-binding protein</fullName>
    </submittedName>
</protein>
<dbReference type="Pfam" id="PF08402">
    <property type="entry name" value="TOBE_2"/>
    <property type="match status" value="1"/>
</dbReference>
<evidence type="ECO:0000259" key="4">
    <source>
        <dbReference type="PROSITE" id="PS50893"/>
    </source>
</evidence>
<evidence type="ECO:0000256" key="2">
    <source>
        <dbReference type="ARBA" id="ARBA00022741"/>
    </source>
</evidence>
<dbReference type="GeneID" id="303366989"/>
<keyword evidence="1" id="KW-0813">Transport</keyword>
<dbReference type="STRING" id="225004.SAMN02745152_00727"/>
<dbReference type="SMART" id="SM00382">
    <property type="entry name" value="AAA"/>
    <property type="match status" value="1"/>
</dbReference>
<dbReference type="RefSeq" id="WP_078930481.1">
    <property type="nucleotide sequence ID" value="NZ_CAMEQG010000059.1"/>
</dbReference>
<dbReference type="InterPro" id="IPR003593">
    <property type="entry name" value="AAA+_ATPase"/>
</dbReference>
<reference evidence="5 6" key="1">
    <citation type="submission" date="2017-02" db="EMBL/GenBank/DDBJ databases">
        <authorList>
            <person name="Peterson S.W."/>
        </authorList>
    </citation>
    <scope>NUCLEOTIDE SEQUENCE [LARGE SCALE GENOMIC DNA]</scope>
    <source>
        <strain evidence="5 6">ATCC BAA-909</strain>
    </source>
</reference>
<dbReference type="PANTHER" id="PTHR42781">
    <property type="entry name" value="SPERMIDINE/PUTRESCINE IMPORT ATP-BINDING PROTEIN POTA"/>
    <property type="match status" value="1"/>
</dbReference>
<dbReference type="FunFam" id="3.40.50.300:FF:000042">
    <property type="entry name" value="Maltose/maltodextrin ABC transporter, ATP-binding protein"/>
    <property type="match status" value="1"/>
</dbReference>
<dbReference type="GO" id="GO:0016887">
    <property type="term" value="F:ATP hydrolysis activity"/>
    <property type="evidence" value="ECO:0007669"/>
    <property type="project" value="InterPro"/>
</dbReference>
<dbReference type="GO" id="GO:0005524">
    <property type="term" value="F:ATP binding"/>
    <property type="evidence" value="ECO:0007669"/>
    <property type="project" value="UniProtKB-KW"/>
</dbReference>
<dbReference type="AlphaFoldDB" id="A0A1T4M2J6"/>
<dbReference type="Gene3D" id="3.40.50.300">
    <property type="entry name" value="P-loop containing nucleotide triphosphate hydrolases"/>
    <property type="match status" value="1"/>
</dbReference>
<keyword evidence="6" id="KW-1185">Reference proteome</keyword>
<evidence type="ECO:0000313" key="6">
    <source>
        <dbReference type="Proteomes" id="UP000190395"/>
    </source>
</evidence>
<evidence type="ECO:0000313" key="5">
    <source>
        <dbReference type="EMBL" id="SJZ60998.1"/>
    </source>
</evidence>
<dbReference type="Pfam" id="PF00005">
    <property type="entry name" value="ABC_tran"/>
    <property type="match status" value="1"/>
</dbReference>